<dbReference type="GO" id="GO:0030041">
    <property type="term" value="P:actin filament polymerization"/>
    <property type="evidence" value="ECO:0007669"/>
    <property type="project" value="TreeGrafter"/>
</dbReference>
<dbReference type="WBParaSite" id="EVEC_0000390501-mRNA-1">
    <property type="protein sequence ID" value="EVEC_0000390501-mRNA-1"/>
    <property type="gene ID" value="EVEC_0000390501"/>
</dbReference>
<dbReference type="EMBL" id="UXUI01007637">
    <property type="protein sequence ID" value="VDD88470.1"/>
    <property type="molecule type" value="Genomic_DNA"/>
</dbReference>
<organism evidence="3">
    <name type="scientific">Enterobius vermicularis</name>
    <name type="common">Human pinworm</name>
    <dbReference type="NCBI Taxonomy" id="51028"/>
    <lineage>
        <taxon>Eukaryota</taxon>
        <taxon>Metazoa</taxon>
        <taxon>Ecdysozoa</taxon>
        <taxon>Nematoda</taxon>
        <taxon>Chromadorea</taxon>
        <taxon>Rhabditida</taxon>
        <taxon>Spirurina</taxon>
        <taxon>Oxyuridomorpha</taxon>
        <taxon>Oxyuroidea</taxon>
        <taxon>Oxyuridae</taxon>
        <taxon>Enterobius</taxon>
    </lineage>
</organism>
<reference evidence="3" key="1">
    <citation type="submission" date="2016-04" db="UniProtKB">
        <authorList>
            <consortium name="WormBaseParasite"/>
        </authorList>
    </citation>
    <scope>IDENTIFICATION</scope>
</reference>
<dbReference type="PANTHER" id="PTHR16091">
    <property type="entry name" value="TTC17 PROTEIN"/>
    <property type="match status" value="1"/>
</dbReference>
<reference evidence="1 2" key="2">
    <citation type="submission" date="2018-10" db="EMBL/GenBank/DDBJ databases">
        <authorList>
            <consortium name="Pathogen Informatics"/>
        </authorList>
    </citation>
    <scope>NUCLEOTIDE SEQUENCE [LARGE SCALE GENOMIC DNA]</scope>
</reference>
<dbReference type="PANTHER" id="PTHR16091:SF1">
    <property type="entry name" value="TETRATRICOPEPTIDE REPEAT PROTEIN 17"/>
    <property type="match status" value="1"/>
</dbReference>
<dbReference type="Gene3D" id="1.25.40.10">
    <property type="entry name" value="Tetratricopeptide repeat domain"/>
    <property type="match status" value="3"/>
</dbReference>
<dbReference type="GO" id="GO:0015629">
    <property type="term" value="C:actin cytoskeleton"/>
    <property type="evidence" value="ECO:0007669"/>
    <property type="project" value="TreeGrafter"/>
</dbReference>
<dbReference type="InterPro" id="IPR011990">
    <property type="entry name" value="TPR-like_helical_dom_sf"/>
</dbReference>
<gene>
    <name evidence="1" type="ORF">EVEC_LOCUS3613</name>
</gene>
<evidence type="ECO:0000313" key="1">
    <source>
        <dbReference type="EMBL" id="VDD88470.1"/>
    </source>
</evidence>
<evidence type="ECO:0000313" key="2">
    <source>
        <dbReference type="Proteomes" id="UP000274131"/>
    </source>
</evidence>
<accession>A0A0N4V1R5</accession>
<dbReference type="AlphaFoldDB" id="A0A0N4V1R5"/>
<evidence type="ECO:0000313" key="3">
    <source>
        <dbReference type="WBParaSite" id="EVEC_0000390501-mRNA-1"/>
    </source>
</evidence>
<dbReference type="GO" id="GO:0005737">
    <property type="term" value="C:cytoplasm"/>
    <property type="evidence" value="ECO:0007669"/>
    <property type="project" value="TreeGrafter"/>
</dbReference>
<protein>
    <submittedName>
        <fullName evidence="3">TPR_REGION domain-containing protein</fullName>
    </submittedName>
</protein>
<name>A0A0N4V1R5_ENTVE</name>
<dbReference type="OrthoDB" id="2115703at2759"/>
<sequence length="1086" mass="122317">MAIDSEKVPGLSAHLFGCVVGNLHKRTFHALRLIQEAIRAHENLDDPYLESKLRSTNPDCIRASKLNTNKETFSVSYSLVNPLKEFVLFTLFVAGKLTFFFLETIVETVSAIEGALARAVPYCKVDLPFSMYAFEHFEAIQLRNTLSVAPEKELNRTFPSRFRLDDFGHYVAKALEKNPTNVAALNLAGLYWRIKGSAPNAIECFRREERTEIIFALGNLLHKAGYSGEAAVLYQNYFQLVLTDLDDALVHLAYGDALTLTMNRTEAITEFEIAHSKNPSLDAIYKASALKCDLKLISEMEKQHSNLEQTISLKNSQKERFEHVRKLEESIRRNSADAEARLQASLIYDYFTYGSLPYVDCRGLEQSGRSMMHCYLRDSDWSRYRNVVDARHQRMVKDVLCRAAPNNNGTVLWTVSDGDTASTELLSFLEALKPMYGVTMDEPMTKPLYPLEPDNINNKLLKNYLNENWPNRTYCETNRWFLFPLNHKTVPQLFMSPENKGFRVSDLLVKYLGLSPLQEHPLPWNSPFCGSLASPSRFVSSLFKLEGVKRVLSLSRSEEFAEKELKPLFQRLTGTDGEIGPRWIAFNLAALYWRIIGAPRLAVECIHGALAANADQYADVALTQLAQLVIRFASEEEHFSDAAAILNLAMKVDPNEPITHLLSGIVSHLQSKHRSALKYSRAAVVLDPQMESAVDFLVYLRCYKKIPLDYGGEESLKRISEISTPLLPNFPVSQTEVLYTGDDLGNNDYTEAWEENVAVDIIPFPEFPLSSYQILDRRQMLMYDAALPEVLPLPPKDLVESGLKYLPMVRVLEANFCSNGKTTLSMLREQATSTWVSVTAKGVNMEEFMDLSAPVPALAGFEPVCPELDMPSPLKTFDHLPAYHLRDQFIFYKPEIGLEKAFKTLGNEKERIEHVAGRLMLAMKVSKLNSNTRSRQDGGVHWTLSTASTLYWRVKGDAVNAIKCLRHSLNNAPSDMTDVALVSMANIYHQAGLLHSALISGGAALTISPKLVAVHVTLADIYASMVTLLSYLQTSSFKARLQTVEAGDYQHALQFYYSTLSLQKNFGPAKDRIRTIYCHTGKTIEF</sequence>
<dbReference type="Proteomes" id="UP000274131">
    <property type="component" value="Unassembled WGS sequence"/>
</dbReference>
<dbReference type="SUPFAM" id="SSF48452">
    <property type="entry name" value="TPR-like"/>
    <property type="match status" value="2"/>
</dbReference>
<proteinExistence type="predicted"/>
<dbReference type="InterPro" id="IPR052630">
    <property type="entry name" value="TTC17"/>
</dbReference>
<keyword evidence="2" id="KW-1185">Reference proteome</keyword>